<organism evidence="6 7">
    <name type="scientific">Metabacillus arenae</name>
    <dbReference type="NCBI Taxonomy" id="2771434"/>
    <lineage>
        <taxon>Bacteria</taxon>
        <taxon>Bacillati</taxon>
        <taxon>Bacillota</taxon>
        <taxon>Bacilli</taxon>
        <taxon>Bacillales</taxon>
        <taxon>Bacillaceae</taxon>
        <taxon>Metabacillus</taxon>
    </lineage>
</organism>
<dbReference type="Pfam" id="PF14257">
    <property type="entry name" value="DUF4349"/>
    <property type="match status" value="1"/>
</dbReference>
<feature type="compositionally biased region" description="Basic and acidic residues" evidence="2">
    <location>
        <begin position="42"/>
        <end position="56"/>
    </location>
</feature>
<feature type="domain" description="DUF4349" evidence="5">
    <location>
        <begin position="86"/>
        <end position="300"/>
    </location>
</feature>
<evidence type="ECO:0000259" key="5">
    <source>
        <dbReference type="Pfam" id="PF14257"/>
    </source>
</evidence>
<dbReference type="PROSITE" id="PS51257">
    <property type="entry name" value="PROKAR_LIPOPROTEIN"/>
    <property type="match status" value="1"/>
</dbReference>
<keyword evidence="3" id="KW-0812">Transmembrane</keyword>
<dbReference type="InterPro" id="IPR025645">
    <property type="entry name" value="DUF4349"/>
</dbReference>
<feature type="compositionally biased region" description="Polar residues" evidence="2">
    <location>
        <begin position="57"/>
        <end position="71"/>
    </location>
</feature>
<comment type="caution">
    <text evidence="6">The sequence shown here is derived from an EMBL/GenBank/DDBJ whole genome shotgun (WGS) entry which is preliminary data.</text>
</comment>
<evidence type="ECO:0000313" key="7">
    <source>
        <dbReference type="Proteomes" id="UP000626844"/>
    </source>
</evidence>
<sequence>MRGVFNLKKIWILSITLLFLFLTACSGNETESTDQSNMASKGEMESKSMEIADKEGSSGSNATAAESQSESPQEDKASQVPQVSERKVIYNASLHISVENYLQSLEIIQKEAEQLGGYIVNSNTYQSNENESREGSITVRVPQEKFNDFLSVVEKGSTKVNEKSISGQDVTEEFVDLESRMKSKKAVEARLLEFMKTAEKTEDLLKISSDLTAVQEEIEQLQGRMNYLENQSALATVTINLTEQNVNVPGLQGDELNTFEKTKKQFMDSLNFLLSFFSSIFVLLVGSLPILIPLAIVVLITIYFIKKSSKSKKTPPTDV</sequence>
<dbReference type="EMBL" id="JACXAI010000017">
    <property type="protein sequence ID" value="MBD1381332.1"/>
    <property type="molecule type" value="Genomic_DNA"/>
</dbReference>
<gene>
    <name evidence="6" type="ORF">IC621_13915</name>
</gene>
<feature type="signal peptide" evidence="4">
    <location>
        <begin position="1"/>
        <end position="26"/>
    </location>
</feature>
<feature type="transmembrane region" description="Helical" evidence="3">
    <location>
        <begin position="272"/>
        <end position="305"/>
    </location>
</feature>
<evidence type="ECO:0000256" key="3">
    <source>
        <dbReference type="SAM" id="Phobius"/>
    </source>
</evidence>
<dbReference type="Proteomes" id="UP000626844">
    <property type="component" value="Unassembled WGS sequence"/>
</dbReference>
<feature type="coiled-coil region" evidence="1">
    <location>
        <begin position="204"/>
        <end position="231"/>
    </location>
</feature>
<feature type="chain" id="PRO_5039520007" evidence="4">
    <location>
        <begin position="27"/>
        <end position="319"/>
    </location>
</feature>
<evidence type="ECO:0000313" key="6">
    <source>
        <dbReference type="EMBL" id="MBD1381332.1"/>
    </source>
</evidence>
<keyword evidence="1" id="KW-0175">Coiled coil</keyword>
<proteinExistence type="predicted"/>
<keyword evidence="3" id="KW-1133">Transmembrane helix</keyword>
<evidence type="ECO:0000256" key="1">
    <source>
        <dbReference type="SAM" id="Coils"/>
    </source>
</evidence>
<protein>
    <submittedName>
        <fullName evidence="6">DUF4349 domain-containing protein</fullName>
    </submittedName>
</protein>
<reference evidence="6" key="1">
    <citation type="submission" date="2020-09" db="EMBL/GenBank/DDBJ databases">
        <title>A novel bacterium of genus Bacillus, isolated from South China Sea.</title>
        <authorList>
            <person name="Huang H."/>
            <person name="Mo K."/>
            <person name="Hu Y."/>
        </authorList>
    </citation>
    <scope>NUCLEOTIDE SEQUENCE</scope>
    <source>
        <strain evidence="6">IB182487</strain>
    </source>
</reference>
<name>A0A926RYM8_9BACI</name>
<feature type="compositionally biased region" description="Polar residues" evidence="2">
    <location>
        <begin position="29"/>
        <end position="39"/>
    </location>
</feature>
<keyword evidence="4" id="KW-0732">Signal</keyword>
<feature type="region of interest" description="Disordered" evidence="2">
    <location>
        <begin position="29"/>
        <end position="82"/>
    </location>
</feature>
<accession>A0A926RYM8</accession>
<evidence type="ECO:0000256" key="4">
    <source>
        <dbReference type="SAM" id="SignalP"/>
    </source>
</evidence>
<keyword evidence="3" id="KW-0472">Membrane</keyword>
<keyword evidence="7" id="KW-1185">Reference proteome</keyword>
<dbReference type="AlphaFoldDB" id="A0A926RYM8"/>
<evidence type="ECO:0000256" key="2">
    <source>
        <dbReference type="SAM" id="MobiDB-lite"/>
    </source>
</evidence>